<name>A0A6A5WUG3_9PLEO</name>
<gene>
    <name evidence="1" type="ORF">P154DRAFT_424309</name>
</gene>
<feature type="non-terminal residue" evidence="1">
    <location>
        <position position="1"/>
    </location>
</feature>
<sequence length="63" mass="7677">KEFLDKFCLDSIYLELMFPSYWNRRGLDLYNHKAYIVYPNLVNKGVYPVEYSMRIPALYYKTI</sequence>
<dbReference type="EMBL" id="ML977563">
    <property type="protein sequence ID" value="KAF2005433.1"/>
    <property type="molecule type" value="Genomic_DNA"/>
</dbReference>
<accession>A0A6A5WUG3</accession>
<evidence type="ECO:0000313" key="1">
    <source>
        <dbReference type="EMBL" id="KAF2005433.1"/>
    </source>
</evidence>
<dbReference type="Proteomes" id="UP000799779">
    <property type="component" value="Unassembled WGS sequence"/>
</dbReference>
<dbReference type="AlphaFoldDB" id="A0A6A5WUG3"/>
<proteinExistence type="predicted"/>
<protein>
    <submittedName>
        <fullName evidence="1">Uncharacterized protein</fullName>
    </submittedName>
</protein>
<reference evidence="1" key="1">
    <citation type="journal article" date="2020" name="Stud. Mycol.">
        <title>101 Dothideomycetes genomes: a test case for predicting lifestyles and emergence of pathogens.</title>
        <authorList>
            <person name="Haridas S."/>
            <person name="Albert R."/>
            <person name="Binder M."/>
            <person name="Bloem J."/>
            <person name="Labutti K."/>
            <person name="Salamov A."/>
            <person name="Andreopoulos B."/>
            <person name="Baker S."/>
            <person name="Barry K."/>
            <person name="Bills G."/>
            <person name="Bluhm B."/>
            <person name="Cannon C."/>
            <person name="Castanera R."/>
            <person name="Culley D."/>
            <person name="Daum C."/>
            <person name="Ezra D."/>
            <person name="Gonzalez J."/>
            <person name="Henrissat B."/>
            <person name="Kuo A."/>
            <person name="Liang C."/>
            <person name="Lipzen A."/>
            <person name="Lutzoni F."/>
            <person name="Magnuson J."/>
            <person name="Mondo S."/>
            <person name="Nolan M."/>
            <person name="Ohm R."/>
            <person name="Pangilinan J."/>
            <person name="Park H.-J."/>
            <person name="Ramirez L."/>
            <person name="Alfaro M."/>
            <person name="Sun H."/>
            <person name="Tritt A."/>
            <person name="Yoshinaga Y."/>
            <person name="Zwiers L.-H."/>
            <person name="Turgeon B."/>
            <person name="Goodwin S."/>
            <person name="Spatafora J."/>
            <person name="Crous P."/>
            <person name="Grigoriev I."/>
        </authorList>
    </citation>
    <scope>NUCLEOTIDE SEQUENCE</scope>
    <source>
        <strain evidence="1">CBS 123094</strain>
    </source>
</reference>
<keyword evidence="2" id="KW-1185">Reference proteome</keyword>
<evidence type="ECO:0000313" key="2">
    <source>
        <dbReference type="Proteomes" id="UP000799779"/>
    </source>
</evidence>
<organism evidence="1 2">
    <name type="scientific">Amniculicola lignicola CBS 123094</name>
    <dbReference type="NCBI Taxonomy" id="1392246"/>
    <lineage>
        <taxon>Eukaryota</taxon>
        <taxon>Fungi</taxon>
        <taxon>Dikarya</taxon>
        <taxon>Ascomycota</taxon>
        <taxon>Pezizomycotina</taxon>
        <taxon>Dothideomycetes</taxon>
        <taxon>Pleosporomycetidae</taxon>
        <taxon>Pleosporales</taxon>
        <taxon>Amniculicolaceae</taxon>
        <taxon>Amniculicola</taxon>
    </lineage>
</organism>